<evidence type="ECO:0000313" key="1">
    <source>
        <dbReference type="EMBL" id="GGB75870.1"/>
    </source>
</evidence>
<sequence length="127" mass="13309">MSTPEAAGNILDHLQSVLEAEHQALLAGQAGTAASLLEQKMKAMSAFDTLLQQPELIRALPDYSARMERIISLASENAGHFNAVRNGVNSAISRLGSSAGNSYVGAYQANGAQTAFTKAVGGYEKKA</sequence>
<accession>A0ABQ1JUI8</accession>
<dbReference type="RefSeq" id="WP_084391727.1">
    <property type="nucleotide sequence ID" value="NZ_BMKF01000002.1"/>
</dbReference>
<evidence type="ECO:0008006" key="3">
    <source>
        <dbReference type="Google" id="ProtNLM"/>
    </source>
</evidence>
<keyword evidence="2" id="KW-1185">Reference proteome</keyword>
<reference evidence="2" key="1">
    <citation type="journal article" date="2019" name="Int. J. Syst. Evol. Microbiol.">
        <title>The Global Catalogue of Microorganisms (GCM) 10K type strain sequencing project: providing services to taxonomists for standard genome sequencing and annotation.</title>
        <authorList>
            <consortium name="The Broad Institute Genomics Platform"/>
            <consortium name="The Broad Institute Genome Sequencing Center for Infectious Disease"/>
            <person name="Wu L."/>
            <person name="Ma J."/>
        </authorList>
    </citation>
    <scope>NUCLEOTIDE SEQUENCE [LARGE SCALE GENOMIC DNA]</scope>
    <source>
        <strain evidence="2">CGMCC 1.15928</strain>
    </source>
</reference>
<evidence type="ECO:0000313" key="2">
    <source>
        <dbReference type="Proteomes" id="UP000628854"/>
    </source>
</evidence>
<dbReference type="Proteomes" id="UP000628854">
    <property type="component" value="Unassembled WGS sequence"/>
</dbReference>
<organism evidence="1 2">
    <name type="scientific">Henriciella pelagia</name>
    <dbReference type="NCBI Taxonomy" id="1977912"/>
    <lineage>
        <taxon>Bacteria</taxon>
        <taxon>Pseudomonadati</taxon>
        <taxon>Pseudomonadota</taxon>
        <taxon>Alphaproteobacteria</taxon>
        <taxon>Hyphomonadales</taxon>
        <taxon>Hyphomonadaceae</taxon>
        <taxon>Henriciella</taxon>
    </lineage>
</organism>
<protein>
    <recommendedName>
        <fullName evidence="3">Flagellar protein FlgN</fullName>
    </recommendedName>
</protein>
<comment type="caution">
    <text evidence="1">The sequence shown here is derived from an EMBL/GenBank/DDBJ whole genome shotgun (WGS) entry which is preliminary data.</text>
</comment>
<dbReference type="EMBL" id="BMKF01000002">
    <property type="protein sequence ID" value="GGB75870.1"/>
    <property type="molecule type" value="Genomic_DNA"/>
</dbReference>
<proteinExistence type="predicted"/>
<name>A0ABQ1JUI8_9PROT</name>
<gene>
    <name evidence="1" type="ORF">GCM10011503_25760</name>
</gene>